<evidence type="ECO:0000259" key="6">
    <source>
        <dbReference type="PROSITE" id="PS51519"/>
    </source>
</evidence>
<dbReference type="InterPro" id="IPR034891">
    <property type="entry name" value="PB1_NLP"/>
</dbReference>
<reference evidence="8 9" key="1">
    <citation type="journal article" date="2016" name="DNA Res.">
        <title>The draft genome of MD-2 pineapple using hybrid error correction of long reads.</title>
        <authorList>
            <person name="Redwan R.M."/>
            <person name="Saidin A."/>
            <person name="Kumar S.V."/>
        </authorList>
    </citation>
    <scope>NUCLEOTIDE SEQUENCE [LARGE SCALE GENOMIC DNA]</scope>
    <source>
        <strain evidence="9">cv. MD2</strain>
        <tissue evidence="8">Leaf</tissue>
    </source>
</reference>
<feature type="domain" description="RWP-RK" evidence="6">
    <location>
        <begin position="602"/>
        <end position="683"/>
    </location>
</feature>
<evidence type="ECO:0000256" key="4">
    <source>
        <dbReference type="ARBA" id="ARBA00023242"/>
    </source>
</evidence>
<evidence type="ECO:0000256" key="5">
    <source>
        <dbReference type="SAM" id="MobiDB-lite"/>
    </source>
</evidence>
<dbReference type="InterPro" id="IPR053793">
    <property type="entry name" value="PB1-like"/>
</dbReference>
<sequence>MEDTALRANSLLGHLVSETVGDLDLIDELLSASDFLLQPDSSTSTSLFNSSAFSPAFEISDGSPNPILPLSDRQEEESEKSAHSTSTTSTGENQIPPVIPPAQANELVLKSPQSDLSMSSWFQPGYPIASVTERLNRALDYIKRQRRDGDFLVQVWVPTTIGDRQVLTTCGQPFLFDANCERLMNYRLVSMKYQFSADENSNEALGLPGRVFLRKVPEWTPDVRYFDSHEYPRVIHALYYDIRGSIALPIFERDSRSCLGVVELVMTTQKVNYSSELESICNALQAVDLASSETSSVARVKVNNNSYLAAIPEIQGVLKTVCDTHKLPLAQTWISCIQQGKRGSRHTKENYKDCISTVDAACYIRDLTMAGFHQACSEHHLLRGQGVAGNAFMTNQPCFFSDITDFKKTEYPLSHHAKLFNLKAAVAIRLRSVFTGNADFVLEFFLPIDCIDSEEQKLMLNSLSITIQQVCKSLRVVTAKEMKDEALLEASELRYQDFLYDKAVPSGEETVGVSDDVSSWITNIMETQQKRVQTAVSSRMPVEFNKQDNEGFSITTRWDPSEVVLPGGNILSGFEQNQDAPLTDATNWSTAFPSKHSHLTSEKAAEKRRTKTEKTVSLQELRKHFAGSLKDAAKNLGVCPTTLKRICRQHGITRWPSRKIKKVGHSLKKLQVVINSVQGPEGTFQLSSLYESFTKSGWSDKDLHGNTSFPTLKDLPESSKMNQLQEGTFTSHTSEPNSLSSSSCSQSSSSSLGCSSRIKQYGSAPQLAIKQENEVENLSKQALNQVELQVPTEETPVSTWKSQTNLFPSEHQPVENRSTLPNTRHDSLKVKAIYGDEKIIIRLQPNWGFYDLKHEILKRFNIAGTVPVDLKYLDDESEWVLLTCDADLKECVDVYKSLSAHAIKISVNHAAQPNIRASFGHTGLS</sequence>
<accession>A0A199UKC1</accession>
<dbReference type="InterPro" id="IPR045012">
    <property type="entry name" value="NLP"/>
</dbReference>
<proteinExistence type="predicted"/>
<feature type="compositionally biased region" description="Low complexity" evidence="5">
    <location>
        <begin position="738"/>
        <end position="751"/>
    </location>
</feature>
<dbReference type="Pfam" id="PF02042">
    <property type="entry name" value="RWP-RK"/>
    <property type="match status" value="1"/>
</dbReference>
<dbReference type="PANTHER" id="PTHR32002:SF44">
    <property type="entry name" value="PROTEIN NLP4"/>
    <property type="match status" value="1"/>
</dbReference>
<dbReference type="Proteomes" id="UP000092600">
    <property type="component" value="Unassembled WGS sequence"/>
</dbReference>
<dbReference type="STRING" id="4615.A0A199UKC1"/>
<dbReference type="GO" id="GO:0003700">
    <property type="term" value="F:DNA-binding transcription factor activity"/>
    <property type="evidence" value="ECO:0007669"/>
    <property type="project" value="InterPro"/>
</dbReference>
<evidence type="ECO:0000313" key="8">
    <source>
        <dbReference type="EMBL" id="OAY65035.1"/>
    </source>
</evidence>
<feature type="compositionally biased region" description="Polar residues" evidence="5">
    <location>
        <begin position="83"/>
        <end position="93"/>
    </location>
</feature>
<feature type="compositionally biased region" description="Polar residues" evidence="5">
    <location>
        <begin position="726"/>
        <end position="737"/>
    </location>
</feature>
<feature type="region of interest" description="Disordered" evidence="5">
    <location>
        <begin position="726"/>
        <end position="751"/>
    </location>
</feature>
<evidence type="ECO:0000256" key="1">
    <source>
        <dbReference type="ARBA" id="ARBA00023015"/>
    </source>
</evidence>
<keyword evidence="4" id="KW-0539">Nucleus</keyword>
<comment type="caution">
    <text evidence="8">The sequence shown here is derived from an EMBL/GenBank/DDBJ whole genome shotgun (WGS) entry which is preliminary data.</text>
</comment>
<evidence type="ECO:0000256" key="3">
    <source>
        <dbReference type="ARBA" id="ARBA00023163"/>
    </source>
</evidence>
<dbReference type="CDD" id="cd06407">
    <property type="entry name" value="PB1_NLP"/>
    <property type="match status" value="1"/>
</dbReference>
<feature type="region of interest" description="Disordered" evidence="5">
    <location>
        <begin position="591"/>
        <end position="611"/>
    </location>
</feature>
<dbReference type="PANTHER" id="PTHR32002">
    <property type="entry name" value="PROTEIN NLP8"/>
    <property type="match status" value="1"/>
</dbReference>
<dbReference type="GO" id="GO:0003677">
    <property type="term" value="F:DNA binding"/>
    <property type="evidence" value="ECO:0007669"/>
    <property type="project" value="UniProtKB-KW"/>
</dbReference>
<dbReference type="PROSITE" id="PS51519">
    <property type="entry name" value="RWP_RK"/>
    <property type="match status" value="1"/>
</dbReference>
<feature type="region of interest" description="Disordered" evidence="5">
    <location>
        <begin position="59"/>
        <end position="99"/>
    </location>
</feature>
<dbReference type="SUPFAM" id="SSF54277">
    <property type="entry name" value="CAD &amp; PB1 domains"/>
    <property type="match status" value="1"/>
</dbReference>
<dbReference type="PROSITE" id="PS51745">
    <property type="entry name" value="PB1"/>
    <property type="match status" value="1"/>
</dbReference>
<dbReference type="InterPro" id="IPR003035">
    <property type="entry name" value="RWP-RK_dom"/>
</dbReference>
<dbReference type="Pfam" id="PF22922">
    <property type="entry name" value="GAF_NLP"/>
    <property type="match status" value="2"/>
</dbReference>
<evidence type="ECO:0000256" key="2">
    <source>
        <dbReference type="ARBA" id="ARBA00023125"/>
    </source>
</evidence>
<dbReference type="SMART" id="SM00666">
    <property type="entry name" value="PB1"/>
    <property type="match status" value="1"/>
</dbReference>
<evidence type="ECO:0000259" key="7">
    <source>
        <dbReference type="PROSITE" id="PS51745"/>
    </source>
</evidence>
<keyword evidence="2" id="KW-0238">DNA-binding</keyword>
<name>A0A199UKC1_ANACO</name>
<organism evidence="8 9">
    <name type="scientific">Ananas comosus</name>
    <name type="common">Pineapple</name>
    <name type="synonym">Ananas ananas</name>
    <dbReference type="NCBI Taxonomy" id="4615"/>
    <lineage>
        <taxon>Eukaryota</taxon>
        <taxon>Viridiplantae</taxon>
        <taxon>Streptophyta</taxon>
        <taxon>Embryophyta</taxon>
        <taxon>Tracheophyta</taxon>
        <taxon>Spermatophyta</taxon>
        <taxon>Magnoliopsida</taxon>
        <taxon>Liliopsida</taxon>
        <taxon>Poales</taxon>
        <taxon>Bromeliaceae</taxon>
        <taxon>Bromelioideae</taxon>
        <taxon>Ananas</taxon>
    </lineage>
</organism>
<dbReference type="AlphaFoldDB" id="A0A199UKC1"/>
<dbReference type="InterPro" id="IPR000270">
    <property type="entry name" value="PB1_dom"/>
</dbReference>
<protein>
    <submittedName>
        <fullName evidence="8">Protein NLP1</fullName>
    </submittedName>
</protein>
<evidence type="ECO:0000313" key="9">
    <source>
        <dbReference type="Proteomes" id="UP000092600"/>
    </source>
</evidence>
<keyword evidence="1" id="KW-0805">Transcription regulation</keyword>
<keyword evidence="3" id="KW-0804">Transcription</keyword>
<dbReference type="InterPro" id="IPR055081">
    <property type="entry name" value="NLP1-9_GAF"/>
</dbReference>
<gene>
    <name evidence="8" type="ORF">ACMD2_09750</name>
</gene>
<dbReference type="EMBL" id="LSRQ01007332">
    <property type="protein sequence ID" value="OAY65035.1"/>
    <property type="molecule type" value="Genomic_DNA"/>
</dbReference>
<dbReference type="Gene3D" id="3.10.20.90">
    <property type="entry name" value="Phosphatidylinositol 3-kinase Catalytic Subunit, Chain A, domain 1"/>
    <property type="match status" value="1"/>
</dbReference>
<feature type="domain" description="PB1" evidence="7">
    <location>
        <begin position="827"/>
        <end position="910"/>
    </location>
</feature>
<dbReference type="Pfam" id="PF00564">
    <property type="entry name" value="PB1"/>
    <property type="match status" value="1"/>
</dbReference>